<dbReference type="STRING" id="44252.DJ90_3822"/>
<keyword evidence="2" id="KW-1185">Reference proteome</keyword>
<dbReference type="HOGENOM" id="CLU_054735_0_0_9"/>
<proteinExistence type="predicted"/>
<organism evidence="1 2">
    <name type="scientific">Paenibacillus macerans</name>
    <name type="common">Bacillus macerans</name>
    <dbReference type="NCBI Taxonomy" id="44252"/>
    <lineage>
        <taxon>Bacteria</taxon>
        <taxon>Bacillati</taxon>
        <taxon>Bacillota</taxon>
        <taxon>Bacilli</taxon>
        <taxon>Bacillales</taxon>
        <taxon>Paenibacillaceae</taxon>
        <taxon>Paenibacillus</taxon>
    </lineage>
</organism>
<comment type="caution">
    <text evidence="1">The sequence shown here is derived from an EMBL/GenBank/DDBJ whole genome shotgun (WGS) entry which is preliminary data.</text>
</comment>
<gene>
    <name evidence="1" type="ORF">DJ90_3822</name>
</gene>
<sequence>MTKPVAFIIFNRPDKAAIVFEKIRKYSPKQLFVIADGPRPDKERDVQLCEETRAVIQVDWDCDVKYFYAEENLGCRRRISSGLDEVFKQVEDAIILEDDCVPSEDFFEFCEELLDRYKHNDKITGISGNNFQQKNEYYKPEFSYYFSLFFHSSGWATWRRAWKLRDMRMLDWPSYRQSDDFEKICYDPFFRKYWTNIFDQTYEGKIDSWAYPFLFSSWSRNAFGIIPSVNLISNIGFDESATHTTMYDNLEASLPTYPINFPLEHPDVIERNRMYDFFTCEMIYKINALKQQAITDQNKLKTVNKLILKNDYENYNFFQRNVYIFGYGEYGILLKKILEIKEIKISSFLTSYNPSPNILVEGTPIKSIDDLDLSTPSTILISIEGGHDVSIINELKNKFKGYDLEIISWKDL</sequence>
<dbReference type="AlphaFoldDB" id="A0A090Z9A4"/>
<accession>A0A090Z9A4</accession>
<name>A0A090Z9A4_PAEMA</name>
<dbReference type="PATRIC" id="fig|44252.3.peg.3644"/>
<dbReference type="Proteomes" id="UP000029278">
    <property type="component" value="Unassembled WGS sequence"/>
</dbReference>
<reference evidence="1 2" key="1">
    <citation type="submission" date="2014-04" db="EMBL/GenBank/DDBJ databases">
        <authorList>
            <person name="Bishop-Lilly K.A."/>
            <person name="Broomall S.M."/>
            <person name="Chain P.S."/>
            <person name="Chertkov O."/>
            <person name="Coyne S.R."/>
            <person name="Daligault H.E."/>
            <person name="Davenport K.W."/>
            <person name="Erkkila T."/>
            <person name="Frey K.G."/>
            <person name="Gibbons H.S."/>
            <person name="Gu W."/>
            <person name="Jaissle J."/>
            <person name="Johnson S.L."/>
            <person name="Koroleva G.I."/>
            <person name="Ladner J.T."/>
            <person name="Lo C.-C."/>
            <person name="Minogue T.D."/>
            <person name="Munk C."/>
            <person name="Palacios G.F."/>
            <person name="Redden C.L."/>
            <person name="Rosenzweig C.N."/>
            <person name="Scholz M.B."/>
            <person name="Teshima H."/>
            <person name="Xu Y."/>
        </authorList>
    </citation>
    <scope>NUCLEOTIDE SEQUENCE [LARGE SCALE GENOMIC DNA]</scope>
    <source>
        <strain evidence="1 2">8244</strain>
    </source>
</reference>
<evidence type="ECO:0000313" key="2">
    <source>
        <dbReference type="Proteomes" id="UP000029278"/>
    </source>
</evidence>
<dbReference type="InterPro" id="IPR029044">
    <property type="entry name" value="Nucleotide-diphossugar_trans"/>
</dbReference>
<evidence type="ECO:0000313" key="1">
    <source>
        <dbReference type="EMBL" id="KFN07854.1"/>
    </source>
</evidence>
<dbReference type="SUPFAM" id="SSF53448">
    <property type="entry name" value="Nucleotide-diphospho-sugar transferases"/>
    <property type="match status" value="1"/>
</dbReference>
<protein>
    <submittedName>
        <fullName evidence="1">Putative tetratricopeptide TPR_2 repeat protein</fullName>
    </submittedName>
</protein>
<dbReference type="GeneID" id="77011123"/>
<dbReference type="Gene3D" id="3.90.550.10">
    <property type="entry name" value="Spore Coat Polysaccharide Biosynthesis Protein SpsA, Chain A"/>
    <property type="match status" value="1"/>
</dbReference>
<dbReference type="EMBL" id="JMQA01000031">
    <property type="protein sequence ID" value="KFN07854.1"/>
    <property type="molecule type" value="Genomic_DNA"/>
</dbReference>
<dbReference type="RefSeq" id="WP_051985220.1">
    <property type="nucleotide sequence ID" value="NZ_BGML01000013.1"/>
</dbReference>